<dbReference type="STRING" id="100053.GCA_002009845_02030"/>
<dbReference type="GO" id="GO:0016788">
    <property type="term" value="F:hydrolase activity, acting on ester bonds"/>
    <property type="evidence" value="ECO:0007669"/>
    <property type="project" value="InterPro"/>
</dbReference>
<dbReference type="InterPro" id="IPR029058">
    <property type="entry name" value="AB_hydrolase_fold"/>
</dbReference>
<protein>
    <submittedName>
        <fullName evidence="3">PGAP1-like protein</fullName>
    </submittedName>
</protein>
<evidence type="ECO:0000259" key="2">
    <source>
        <dbReference type="Pfam" id="PF07819"/>
    </source>
</evidence>
<dbReference type="InterPro" id="IPR012908">
    <property type="entry name" value="PGAP1-ab_dom-like"/>
</dbReference>
<dbReference type="Proteomes" id="UP000018747">
    <property type="component" value="Unassembled WGS sequence"/>
</dbReference>
<dbReference type="Pfam" id="PF07819">
    <property type="entry name" value="PGAP1"/>
    <property type="match status" value="1"/>
</dbReference>
<gene>
    <name evidence="3" type="ORF">LEP1GSC062_1276</name>
</gene>
<sequence>MISEIFTCISHFSSFYREKNMKPTRLFCRLFLILLCFGQFFFCKNQTEGKKATQEFLKNFGIVFWDELNHELYKFVSISSIVSRSSFTLDQFVIAAPHLKIDKPKIILIHGWDFEERNFQPPTSKAKKVENIRKIWDDALEMYSQNISGVQTSYELYVFTYRTSDYVGNNARRLLEKLNAVFTPDDKVILLAHSMGGLVGRSALYHPKNTNDVIDFMVSLGAPYLGSPFASSSYQGEFGTLGELIGFVTGTAGGRDLAYTNALGTSYQVPDNEIIVGASNSYLEQLLAESSKDSRITAFYGEMSVCKGHPGSGSVFIIGCDLLKSGNPSFAGKNDGMVTTTSAKMSSKLPAERQLVKDLDHYQLSFSSHPSTASRNAYFEEVLTVINAL</sequence>
<evidence type="ECO:0000313" key="4">
    <source>
        <dbReference type="Proteomes" id="UP000018747"/>
    </source>
</evidence>
<dbReference type="AlphaFoldDB" id="V6HVP2"/>
<dbReference type="EMBL" id="AHMT02000052">
    <property type="protein sequence ID" value="EQA60977.1"/>
    <property type="molecule type" value="Genomic_DNA"/>
</dbReference>
<keyword evidence="1" id="KW-1133">Transmembrane helix</keyword>
<reference evidence="3" key="1">
    <citation type="submission" date="2013-05" db="EMBL/GenBank/DDBJ databases">
        <authorList>
            <person name="Harkins D.M."/>
            <person name="Durkin A.S."/>
            <person name="Brinkac L.M."/>
            <person name="Haft D.H."/>
            <person name="Selengut J.D."/>
            <person name="Sanka R."/>
            <person name="DePew J."/>
            <person name="Purushe J."/>
            <person name="Hartskeerl R.A."/>
            <person name="Ahmed A."/>
            <person name="van der Linden H."/>
            <person name="Goris M.G.A."/>
            <person name="Vinetz J.M."/>
            <person name="Sutton G.G."/>
            <person name="Nierman W.C."/>
            <person name="Fouts D.E."/>
        </authorList>
    </citation>
    <scope>NUCLEOTIDE SEQUENCE [LARGE SCALE GENOMIC DNA]</scope>
    <source>
        <strain evidence="3">L 60</strain>
    </source>
</reference>
<keyword evidence="1" id="KW-0812">Transmembrane</keyword>
<keyword evidence="4" id="KW-1185">Reference proteome</keyword>
<name>V6HVP2_9LEPT</name>
<dbReference type="Gene3D" id="3.40.50.1820">
    <property type="entry name" value="alpha/beta hydrolase"/>
    <property type="match status" value="1"/>
</dbReference>
<keyword evidence="1" id="KW-0472">Membrane</keyword>
<accession>V6HVP2</accession>
<comment type="caution">
    <text evidence="3">The sequence shown here is derived from an EMBL/GenBank/DDBJ whole genome shotgun (WGS) entry which is preliminary data.</text>
</comment>
<evidence type="ECO:0000313" key="3">
    <source>
        <dbReference type="EMBL" id="EQA60977.1"/>
    </source>
</evidence>
<dbReference type="SUPFAM" id="SSF53474">
    <property type="entry name" value="alpha/beta-Hydrolases"/>
    <property type="match status" value="1"/>
</dbReference>
<organism evidence="3 4">
    <name type="scientific">Leptospira alexanderi serovar Manhao 3 str. L 60</name>
    <dbReference type="NCBI Taxonomy" id="1049759"/>
    <lineage>
        <taxon>Bacteria</taxon>
        <taxon>Pseudomonadati</taxon>
        <taxon>Spirochaetota</taxon>
        <taxon>Spirochaetia</taxon>
        <taxon>Leptospirales</taxon>
        <taxon>Leptospiraceae</taxon>
        <taxon>Leptospira</taxon>
    </lineage>
</organism>
<feature type="transmembrane region" description="Helical" evidence="1">
    <location>
        <begin position="26"/>
        <end position="42"/>
    </location>
</feature>
<feature type="domain" description="GPI inositol-deacylase PGAP1-like alpha/beta" evidence="2">
    <location>
        <begin position="163"/>
        <end position="232"/>
    </location>
</feature>
<proteinExistence type="predicted"/>
<evidence type="ECO:0000256" key="1">
    <source>
        <dbReference type="SAM" id="Phobius"/>
    </source>
</evidence>